<dbReference type="AlphaFoldDB" id="A0A066RJD3"/>
<evidence type="ECO:0000256" key="3">
    <source>
        <dbReference type="ARBA" id="ARBA00022448"/>
    </source>
</evidence>
<dbReference type="Proteomes" id="UP000027192">
    <property type="component" value="Unassembled WGS sequence"/>
</dbReference>
<comment type="cofactor">
    <cofactor evidence="1">
        <name>heme b</name>
        <dbReference type="ChEBI" id="CHEBI:60344"/>
    </cofactor>
</comment>
<dbReference type="RefSeq" id="WP_036754925.1">
    <property type="nucleotide sequence ID" value="NZ_JAGSGC010000002.1"/>
</dbReference>
<dbReference type="PANTHER" id="PTHR30529">
    <property type="entry name" value="CYTOCHROME B561"/>
    <property type="match status" value="1"/>
</dbReference>
<dbReference type="GO" id="GO:0005886">
    <property type="term" value="C:plasma membrane"/>
    <property type="evidence" value="ECO:0007669"/>
    <property type="project" value="UniProtKB-SubCell"/>
</dbReference>
<evidence type="ECO:0000256" key="8">
    <source>
        <dbReference type="ARBA" id="ARBA00022982"/>
    </source>
</evidence>
<evidence type="ECO:0000256" key="9">
    <source>
        <dbReference type="ARBA" id="ARBA00022989"/>
    </source>
</evidence>
<accession>A0A066RJD3</accession>
<keyword evidence="6 13" id="KW-0812">Transmembrane</keyword>
<proteinExistence type="inferred from homology"/>
<dbReference type="SUPFAM" id="SSF81342">
    <property type="entry name" value="Transmembrane di-heme cytochromes"/>
    <property type="match status" value="1"/>
</dbReference>
<keyword evidence="7" id="KW-0479">Metal-binding</keyword>
<feature type="transmembrane region" description="Helical" evidence="13">
    <location>
        <begin position="50"/>
        <end position="71"/>
    </location>
</feature>
<comment type="caution">
    <text evidence="15">The sequence shown here is derived from an EMBL/GenBank/DDBJ whole genome shotgun (WGS) entry which is preliminary data.</text>
</comment>
<feature type="transmembrane region" description="Helical" evidence="13">
    <location>
        <begin position="16"/>
        <end position="38"/>
    </location>
</feature>
<evidence type="ECO:0000256" key="4">
    <source>
        <dbReference type="ARBA" id="ARBA00022475"/>
    </source>
</evidence>
<feature type="domain" description="Cytochrome b561 bacterial/Ni-hydrogenase" evidence="14">
    <location>
        <begin position="9"/>
        <end position="175"/>
    </location>
</feature>
<keyword evidence="9 13" id="KW-1133">Transmembrane helix</keyword>
<evidence type="ECO:0000256" key="7">
    <source>
        <dbReference type="ARBA" id="ARBA00022723"/>
    </source>
</evidence>
<evidence type="ECO:0000313" key="16">
    <source>
        <dbReference type="Proteomes" id="UP000027192"/>
    </source>
</evidence>
<comment type="subcellular location">
    <subcellularLocation>
        <location evidence="2">Cell membrane</location>
        <topology evidence="2">Multi-pass membrane protein</topology>
    </subcellularLocation>
</comment>
<evidence type="ECO:0000256" key="5">
    <source>
        <dbReference type="ARBA" id="ARBA00022617"/>
    </source>
</evidence>
<sequence length="176" mass="20188">MSVFDNHERYGNVSRFFHWGMTLLLSVQFLTAIARFLFEDSWLDELMWGIHKPLGFLLLLFVILRFAWALINLSRRPASVSKAALIGHKALYVLMLVIPALAMMRQYGSGKAFSPLGLPLMDGFDTGKIDWMVGLGNLLHGELGWLLFAFVIGHVVMTVWHRIRQNPVDVMARMWR</sequence>
<keyword evidence="8" id="KW-0249">Electron transport</keyword>
<evidence type="ECO:0000256" key="2">
    <source>
        <dbReference type="ARBA" id="ARBA00004651"/>
    </source>
</evidence>
<dbReference type="GO" id="GO:0022904">
    <property type="term" value="P:respiratory electron transport chain"/>
    <property type="evidence" value="ECO:0007669"/>
    <property type="project" value="InterPro"/>
</dbReference>
<dbReference type="GO" id="GO:0020037">
    <property type="term" value="F:heme binding"/>
    <property type="evidence" value="ECO:0007669"/>
    <property type="project" value="TreeGrafter"/>
</dbReference>
<keyword evidence="10" id="KW-0408">Iron</keyword>
<feature type="transmembrane region" description="Helical" evidence="13">
    <location>
        <begin position="143"/>
        <end position="163"/>
    </location>
</feature>
<name>A0A066RJD3_9GAMM</name>
<evidence type="ECO:0000256" key="10">
    <source>
        <dbReference type="ARBA" id="ARBA00023004"/>
    </source>
</evidence>
<gene>
    <name evidence="15" type="ORF">EA58_16610</name>
</gene>
<evidence type="ECO:0000256" key="1">
    <source>
        <dbReference type="ARBA" id="ARBA00001970"/>
    </source>
</evidence>
<evidence type="ECO:0000256" key="6">
    <source>
        <dbReference type="ARBA" id="ARBA00022692"/>
    </source>
</evidence>
<dbReference type="Pfam" id="PF01292">
    <property type="entry name" value="Ni_hydr_CYTB"/>
    <property type="match status" value="1"/>
</dbReference>
<evidence type="ECO:0000256" key="11">
    <source>
        <dbReference type="ARBA" id="ARBA00023136"/>
    </source>
</evidence>
<feature type="transmembrane region" description="Helical" evidence="13">
    <location>
        <begin position="83"/>
        <end position="104"/>
    </location>
</feature>
<evidence type="ECO:0000256" key="12">
    <source>
        <dbReference type="ARBA" id="ARBA00037975"/>
    </source>
</evidence>
<protein>
    <submittedName>
        <fullName evidence="15">Cytochrome B561</fullName>
    </submittedName>
</protein>
<reference evidence="15 16" key="1">
    <citation type="submission" date="2014-04" db="EMBL/GenBank/DDBJ databases">
        <title>Draft genome sequence of Photobacterium halotolerans S2753: a solonamide, ngercheumicin and holomycin producer.</title>
        <authorList>
            <person name="Machado H.R."/>
            <person name="Gram L."/>
        </authorList>
    </citation>
    <scope>NUCLEOTIDE SEQUENCE [LARGE SCALE GENOMIC DNA]</scope>
    <source>
        <strain evidence="15 16">S2753</strain>
    </source>
</reference>
<dbReference type="EMBL" id="JMIB01000031">
    <property type="protein sequence ID" value="KDM90545.1"/>
    <property type="molecule type" value="Genomic_DNA"/>
</dbReference>
<dbReference type="PANTHER" id="PTHR30529:SF1">
    <property type="entry name" value="CYTOCHROME B561 HOMOLOG 2"/>
    <property type="match status" value="1"/>
</dbReference>
<organism evidence="15 16">
    <name type="scientific">Photobacterium galatheae</name>
    <dbReference type="NCBI Taxonomy" id="1654360"/>
    <lineage>
        <taxon>Bacteria</taxon>
        <taxon>Pseudomonadati</taxon>
        <taxon>Pseudomonadota</taxon>
        <taxon>Gammaproteobacteria</taxon>
        <taxon>Vibrionales</taxon>
        <taxon>Vibrionaceae</taxon>
        <taxon>Photobacterium</taxon>
    </lineage>
</organism>
<keyword evidence="16" id="KW-1185">Reference proteome</keyword>
<keyword evidence="3" id="KW-0813">Transport</keyword>
<evidence type="ECO:0000259" key="14">
    <source>
        <dbReference type="Pfam" id="PF01292"/>
    </source>
</evidence>
<dbReference type="STRING" id="1654360.EA58_16610"/>
<keyword evidence="4" id="KW-1003">Cell membrane</keyword>
<evidence type="ECO:0000256" key="13">
    <source>
        <dbReference type="SAM" id="Phobius"/>
    </source>
</evidence>
<dbReference type="InterPro" id="IPR016174">
    <property type="entry name" value="Di-haem_cyt_TM"/>
</dbReference>
<keyword evidence="11 13" id="KW-0472">Membrane</keyword>
<dbReference type="GO" id="GO:0009055">
    <property type="term" value="F:electron transfer activity"/>
    <property type="evidence" value="ECO:0007669"/>
    <property type="project" value="InterPro"/>
</dbReference>
<dbReference type="OrthoDB" id="9793784at2"/>
<evidence type="ECO:0000313" key="15">
    <source>
        <dbReference type="EMBL" id="KDM90545.1"/>
    </source>
</evidence>
<dbReference type="GO" id="GO:0046872">
    <property type="term" value="F:metal ion binding"/>
    <property type="evidence" value="ECO:0007669"/>
    <property type="project" value="UniProtKB-KW"/>
</dbReference>
<comment type="similarity">
    <text evidence="12">Belongs to the cytochrome b561 family.</text>
</comment>
<dbReference type="InterPro" id="IPR052168">
    <property type="entry name" value="Cytochrome_b561_oxidase"/>
</dbReference>
<keyword evidence="5" id="KW-0349">Heme</keyword>
<dbReference type="InterPro" id="IPR011577">
    <property type="entry name" value="Cyt_b561_bac/Ni-Hgenase"/>
</dbReference>